<dbReference type="AlphaFoldDB" id="A0A4Y2EIR7"/>
<dbReference type="EMBL" id="BGPR01000626">
    <property type="protein sequence ID" value="GBM29062.1"/>
    <property type="molecule type" value="Genomic_DNA"/>
</dbReference>
<dbReference type="Proteomes" id="UP000499080">
    <property type="component" value="Unassembled WGS sequence"/>
</dbReference>
<proteinExistence type="predicted"/>
<evidence type="ECO:0000313" key="2">
    <source>
        <dbReference type="Proteomes" id="UP000499080"/>
    </source>
</evidence>
<organism evidence="1 2">
    <name type="scientific">Araneus ventricosus</name>
    <name type="common">Orbweaver spider</name>
    <name type="synonym">Epeira ventricosa</name>
    <dbReference type="NCBI Taxonomy" id="182803"/>
    <lineage>
        <taxon>Eukaryota</taxon>
        <taxon>Metazoa</taxon>
        <taxon>Ecdysozoa</taxon>
        <taxon>Arthropoda</taxon>
        <taxon>Chelicerata</taxon>
        <taxon>Arachnida</taxon>
        <taxon>Araneae</taxon>
        <taxon>Araneomorphae</taxon>
        <taxon>Entelegynae</taxon>
        <taxon>Araneoidea</taxon>
        <taxon>Araneidae</taxon>
        <taxon>Araneus</taxon>
    </lineage>
</organism>
<reference evidence="1 2" key="1">
    <citation type="journal article" date="2019" name="Sci. Rep.">
        <title>Orb-weaving spider Araneus ventricosus genome elucidates the spidroin gene catalogue.</title>
        <authorList>
            <person name="Kono N."/>
            <person name="Nakamura H."/>
            <person name="Ohtoshi R."/>
            <person name="Moran D.A.P."/>
            <person name="Shinohara A."/>
            <person name="Yoshida Y."/>
            <person name="Fujiwara M."/>
            <person name="Mori M."/>
            <person name="Tomita M."/>
            <person name="Arakawa K."/>
        </authorList>
    </citation>
    <scope>NUCLEOTIDE SEQUENCE [LARGE SCALE GENOMIC DNA]</scope>
</reference>
<protein>
    <submittedName>
        <fullName evidence="1">Uncharacterized protein</fullName>
    </submittedName>
</protein>
<name>A0A4Y2EIR7_ARAVE</name>
<gene>
    <name evidence="1" type="ORF">AVEN_233234_1</name>
</gene>
<sequence>MFYRRLQNMDWPSPSTAASGELGKHCGYSALYDSYCQVSKICKVKVFWFPYAIRFDIRHDDIKFFYTSATPRPKYWIRHCSGFLNNKRRMEEHIEILKI</sequence>
<comment type="caution">
    <text evidence="1">The sequence shown here is derived from an EMBL/GenBank/DDBJ whole genome shotgun (WGS) entry which is preliminary data.</text>
</comment>
<keyword evidence="2" id="KW-1185">Reference proteome</keyword>
<evidence type="ECO:0000313" key="1">
    <source>
        <dbReference type="EMBL" id="GBM29062.1"/>
    </source>
</evidence>
<accession>A0A4Y2EIR7</accession>